<keyword evidence="2 5" id="KW-0227">DNA damage</keyword>
<dbReference type="EC" id="3.2.2.-" evidence="5"/>
<keyword evidence="4 5" id="KW-0234">DNA repair</keyword>
<reference evidence="6" key="1">
    <citation type="submission" date="2018-06" db="EMBL/GenBank/DDBJ databases">
        <title>Paenibacillus xerothermodurans sp. nov. an extremely dry heat resistant spore forming bacterium isolated from the soil of Cape Canaveral, Florida.</title>
        <authorList>
            <person name="Seuylemezian A."/>
            <person name="Kaur N."/>
            <person name="Patil P."/>
            <person name="Patil P."/>
            <person name="Mayilraj S."/>
            <person name="Vaishampayan P."/>
        </authorList>
    </citation>
    <scope>NUCLEOTIDE SEQUENCE [LARGE SCALE GENOMIC DNA]</scope>
    <source>
        <strain evidence="6">ATCC 27380</strain>
    </source>
</reference>
<evidence type="ECO:0000256" key="3">
    <source>
        <dbReference type="ARBA" id="ARBA00022801"/>
    </source>
</evidence>
<dbReference type="HAMAP" id="MF_00527">
    <property type="entry name" value="3MGH"/>
    <property type="match status" value="1"/>
</dbReference>
<dbReference type="CDD" id="cd00540">
    <property type="entry name" value="AAG"/>
    <property type="match status" value="1"/>
</dbReference>
<sequence length="181" mass="19913">MMHAILEQDTVAHRLIGCHLVRQTPHGTIRVEITETEAYKGRDDPASHAYRAVTPRNRLMFGEVGRLYVYLIYGLHYCMNVVAHEPGNAGAVLLRAAEPVEGLELIRANRPGVADRNLLNGPGKLAQGLGVDIGFNGYDLMRSPDRQLALHISSKALPVAASPRIGISQAKELLWRFTPSD</sequence>
<dbReference type="InterPro" id="IPR003180">
    <property type="entry name" value="MPG"/>
</dbReference>
<dbReference type="SUPFAM" id="SSF50486">
    <property type="entry name" value="FMT C-terminal domain-like"/>
    <property type="match status" value="1"/>
</dbReference>
<dbReference type="GO" id="GO:0006284">
    <property type="term" value="P:base-excision repair"/>
    <property type="evidence" value="ECO:0007669"/>
    <property type="project" value="InterPro"/>
</dbReference>
<evidence type="ECO:0000256" key="4">
    <source>
        <dbReference type="ARBA" id="ARBA00023204"/>
    </source>
</evidence>
<dbReference type="OrthoDB" id="9794313at2"/>
<evidence type="ECO:0000313" key="6">
    <source>
        <dbReference type="EMBL" id="PZE19800.1"/>
    </source>
</evidence>
<dbReference type="PANTHER" id="PTHR10429">
    <property type="entry name" value="DNA-3-METHYLADENINE GLYCOSYLASE"/>
    <property type="match status" value="1"/>
</dbReference>
<evidence type="ECO:0000256" key="2">
    <source>
        <dbReference type="ARBA" id="ARBA00022763"/>
    </source>
</evidence>
<dbReference type="AlphaFoldDB" id="A0A2W1N855"/>
<dbReference type="Proteomes" id="UP000214746">
    <property type="component" value="Unassembled WGS sequence"/>
</dbReference>
<dbReference type="Gene3D" id="3.10.300.10">
    <property type="entry name" value="Methylpurine-DNA glycosylase (MPG)"/>
    <property type="match status" value="1"/>
</dbReference>
<dbReference type="NCBIfam" id="NF002003">
    <property type="entry name" value="PRK00802.1-3"/>
    <property type="match status" value="1"/>
</dbReference>
<name>A0A2W1N855_PAEXE</name>
<keyword evidence="7" id="KW-1185">Reference proteome</keyword>
<evidence type="ECO:0000256" key="1">
    <source>
        <dbReference type="ARBA" id="ARBA00009232"/>
    </source>
</evidence>
<evidence type="ECO:0000313" key="7">
    <source>
        <dbReference type="Proteomes" id="UP000214746"/>
    </source>
</evidence>
<proteinExistence type="inferred from homology"/>
<dbReference type="RefSeq" id="WP_089201148.1">
    <property type="nucleotide sequence ID" value="NZ_NHRJ02000013.1"/>
</dbReference>
<comment type="similarity">
    <text evidence="1 5">Belongs to the DNA glycosylase MPG family.</text>
</comment>
<gene>
    <name evidence="6" type="ORF">CBW46_016810</name>
</gene>
<comment type="caution">
    <text evidence="6">The sequence shown here is derived from an EMBL/GenBank/DDBJ whole genome shotgun (WGS) entry which is preliminary data.</text>
</comment>
<protein>
    <recommendedName>
        <fullName evidence="5">Putative 3-methyladenine DNA glycosylase</fullName>
        <ecNumber evidence="5">3.2.2.-</ecNumber>
    </recommendedName>
</protein>
<dbReference type="Pfam" id="PF02245">
    <property type="entry name" value="Pur_DNA_glyco"/>
    <property type="match status" value="1"/>
</dbReference>
<dbReference type="GO" id="GO:0003677">
    <property type="term" value="F:DNA binding"/>
    <property type="evidence" value="ECO:0007669"/>
    <property type="project" value="InterPro"/>
</dbReference>
<accession>A0A2W1N855</accession>
<keyword evidence="3 5" id="KW-0378">Hydrolase</keyword>
<dbReference type="InterPro" id="IPR036995">
    <property type="entry name" value="MPG_sf"/>
</dbReference>
<dbReference type="GO" id="GO:0003905">
    <property type="term" value="F:alkylbase DNA N-glycosylase activity"/>
    <property type="evidence" value="ECO:0007669"/>
    <property type="project" value="InterPro"/>
</dbReference>
<evidence type="ECO:0000256" key="5">
    <source>
        <dbReference type="HAMAP-Rule" id="MF_00527"/>
    </source>
</evidence>
<dbReference type="NCBIfam" id="TIGR00567">
    <property type="entry name" value="3mg"/>
    <property type="match status" value="1"/>
</dbReference>
<dbReference type="EMBL" id="NHRJ02000013">
    <property type="protein sequence ID" value="PZE19800.1"/>
    <property type="molecule type" value="Genomic_DNA"/>
</dbReference>
<dbReference type="PANTHER" id="PTHR10429:SF0">
    <property type="entry name" value="DNA-3-METHYLADENINE GLYCOSYLASE"/>
    <property type="match status" value="1"/>
</dbReference>
<dbReference type="InterPro" id="IPR011034">
    <property type="entry name" value="Formyl_transferase-like_C_sf"/>
</dbReference>
<organism evidence="6 7">
    <name type="scientific">Paenibacillus xerothermodurans</name>
    <dbReference type="NCBI Taxonomy" id="1977292"/>
    <lineage>
        <taxon>Bacteria</taxon>
        <taxon>Bacillati</taxon>
        <taxon>Bacillota</taxon>
        <taxon>Bacilli</taxon>
        <taxon>Bacillales</taxon>
        <taxon>Paenibacillaceae</taxon>
        <taxon>Paenibacillus</taxon>
    </lineage>
</organism>